<feature type="non-terminal residue" evidence="2">
    <location>
        <position position="1"/>
    </location>
</feature>
<keyword evidence="1" id="KW-1133">Transmembrane helix</keyword>
<dbReference type="Proteomes" id="UP000540952">
    <property type="component" value="Unassembled WGS sequence"/>
</dbReference>
<feature type="non-terminal residue" evidence="2">
    <location>
        <position position="105"/>
    </location>
</feature>
<evidence type="ECO:0000256" key="1">
    <source>
        <dbReference type="SAM" id="Phobius"/>
    </source>
</evidence>
<dbReference type="AlphaFoldDB" id="A0A7K4WEH9"/>
<proteinExistence type="predicted"/>
<keyword evidence="1" id="KW-0812">Transmembrane</keyword>
<evidence type="ECO:0000313" key="2">
    <source>
        <dbReference type="EMBL" id="NWR32830.1"/>
    </source>
</evidence>
<name>A0A7K4WEH9_9TYRA</name>
<keyword evidence="1" id="KW-0472">Membrane</keyword>
<comment type="caution">
    <text evidence="2">The sequence shown here is derived from an EMBL/GenBank/DDBJ whole genome shotgun (WGS) entry which is preliminary data.</text>
</comment>
<evidence type="ECO:0000313" key="3">
    <source>
        <dbReference type="Proteomes" id="UP000540952"/>
    </source>
</evidence>
<sequence length="105" mass="11817">SVFPPRLLLFGTFMLPLLMILILLQLWHSSSSWEITASPYFLPTKEKIQNKSSNLLILNDTGSEMEDFIAALKTQNITPEITLEKNITSLPHYNGAIKVSQEGKV</sequence>
<reference evidence="2 3" key="1">
    <citation type="submission" date="2019-09" db="EMBL/GenBank/DDBJ databases">
        <title>Bird 10,000 Genomes (B10K) Project - Family phase.</title>
        <authorList>
            <person name="Zhang G."/>
        </authorList>
    </citation>
    <scope>NUCLEOTIDE SEQUENCE [LARGE SCALE GENOMIC DNA]</scope>
    <source>
        <strain evidence="2">B10K-CU-031-13</strain>
        <tissue evidence="2">Muscle</tissue>
    </source>
</reference>
<organism evidence="2 3">
    <name type="scientific">Tachuris rubrigastra</name>
    <dbReference type="NCBI Taxonomy" id="495162"/>
    <lineage>
        <taxon>Eukaryota</taxon>
        <taxon>Metazoa</taxon>
        <taxon>Chordata</taxon>
        <taxon>Craniata</taxon>
        <taxon>Vertebrata</taxon>
        <taxon>Euteleostomi</taxon>
        <taxon>Archelosauria</taxon>
        <taxon>Archosauria</taxon>
        <taxon>Dinosauria</taxon>
        <taxon>Saurischia</taxon>
        <taxon>Theropoda</taxon>
        <taxon>Coelurosauria</taxon>
        <taxon>Aves</taxon>
        <taxon>Neognathae</taxon>
        <taxon>Neoaves</taxon>
        <taxon>Telluraves</taxon>
        <taxon>Australaves</taxon>
        <taxon>Passeriformes</taxon>
        <taxon>Tyrannidae</taxon>
        <taxon>Tachuris</taxon>
    </lineage>
</organism>
<dbReference type="EMBL" id="VZRD01000127">
    <property type="protein sequence ID" value="NWR32830.1"/>
    <property type="molecule type" value="Genomic_DNA"/>
</dbReference>
<gene>
    <name evidence="2" type="primary">Abca9</name>
    <name evidence="2" type="ORF">TACRUB_R16048</name>
</gene>
<protein>
    <submittedName>
        <fullName evidence="2">ABCA9 protein</fullName>
    </submittedName>
</protein>
<accession>A0A7K4WEH9</accession>
<feature type="transmembrane region" description="Helical" evidence="1">
    <location>
        <begin position="7"/>
        <end position="27"/>
    </location>
</feature>
<keyword evidence="3" id="KW-1185">Reference proteome</keyword>